<sequence length="334" mass="35761">MDGDGFGGPFDLNSQAVSSEGFPGLDLYGAYLQGDDDGLLPGRGRGFGLPPYRPPRAGGVFLGGSSTGAGGSSSAAAGRGGGNGGVFLGGSSMRARGGARQRANSAAAAPSRRGGQRVPCPRAPRAPRGAVPPVRGQPSDNGDEELENDVEELASSGGPPVSQTTCAQWNDANNACLLELFLEQRAAGTYNGAQMSSEGYQAVVDGLLARRRLVYSRSQVKNQIVVLKNTHSFWRYLQVHTGLGRKADGTIDAESDFWITHTEKKPYLKKLQWGPPANEDLLDQLFRGSTVDGSTAYVPGDDYGENHDEEEFQTTPGRTTWRRRSWHHVRGRRR</sequence>
<feature type="region of interest" description="Disordered" evidence="1">
    <location>
        <begin position="61"/>
        <end position="80"/>
    </location>
</feature>
<accession>A0ABC9EGX3</accession>
<dbReference type="PANTHER" id="PTHR47069:SF14">
    <property type="entry name" value="OS07G0253400 PROTEIN"/>
    <property type="match status" value="1"/>
</dbReference>
<name>A0ABC9EGX3_9POAL</name>
<dbReference type="Proteomes" id="UP001497457">
    <property type="component" value="Chromosome 4rd"/>
</dbReference>
<feature type="region of interest" description="Disordered" evidence="1">
    <location>
        <begin position="87"/>
        <end position="161"/>
    </location>
</feature>
<dbReference type="InterPro" id="IPR024752">
    <property type="entry name" value="Myb/SANT-like_dom"/>
</dbReference>
<proteinExistence type="predicted"/>
<dbReference type="AlphaFoldDB" id="A0ABC9EGX3"/>
<protein>
    <recommendedName>
        <fullName evidence="2">Myb/SANT-like domain-containing protein</fullName>
    </recommendedName>
</protein>
<feature type="compositionally biased region" description="Gly residues" evidence="1">
    <location>
        <begin position="61"/>
        <end position="71"/>
    </location>
</feature>
<feature type="region of interest" description="Disordered" evidence="1">
    <location>
        <begin position="296"/>
        <end position="317"/>
    </location>
</feature>
<feature type="compositionally biased region" description="Low complexity" evidence="1">
    <location>
        <begin position="126"/>
        <end position="136"/>
    </location>
</feature>
<dbReference type="PANTHER" id="PTHR47069">
    <property type="match status" value="1"/>
</dbReference>
<feature type="domain" description="Myb/SANT-like" evidence="2">
    <location>
        <begin position="168"/>
        <end position="258"/>
    </location>
</feature>
<dbReference type="EMBL" id="OZ075114">
    <property type="protein sequence ID" value="CAL5056030.1"/>
    <property type="molecule type" value="Genomic_DNA"/>
</dbReference>
<reference evidence="3 4" key="2">
    <citation type="submission" date="2024-10" db="EMBL/GenBank/DDBJ databases">
        <authorList>
            <person name="Ryan C."/>
        </authorList>
    </citation>
    <scope>NUCLEOTIDE SEQUENCE [LARGE SCALE GENOMIC DNA]</scope>
</reference>
<evidence type="ECO:0000313" key="3">
    <source>
        <dbReference type="EMBL" id="CAL5056030.1"/>
    </source>
</evidence>
<keyword evidence="4" id="KW-1185">Reference proteome</keyword>
<dbReference type="Pfam" id="PF12776">
    <property type="entry name" value="Myb_DNA-bind_3"/>
    <property type="match status" value="1"/>
</dbReference>
<reference evidence="4" key="1">
    <citation type="submission" date="2024-06" db="EMBL/GenBank/DDBJ databases">
        <authorList>
            <person name="Ryan C."/>
        </authorList>
    </citation>
    <scope>NUCLEOTIDE SEQUENCE [LARGE SCALE GENOMIC DNA]</scope>
</reference>
<organism evidence="3 4">
    <name type="scientific">Urochloa decumbens</name>
    <dbReference type="NCBI Taxonomy" id="240449"/>
    <lineage>
        <taxon>Eukaryota</taxon>
        <taxon>Viridiplantae</taxon>
        <taxon>Streptophyta</taxon>
        <taxon>Embryophyta</taxon>
        <taxon>Tracheophyta</taxon>
        <taxon>Spermatophyta</taxon>
        <taxon>Magnoliopsida</taxon>
        <taxon>Liliopsida</taxon>
        <taxon>Poales</taxon>
        <taxon>Poaceae</taxon>
        <taxon>PACMAD clade</taxon>
        <taxon>Panicoideae</taxon>
        <taxon>Panicodae</taxon>
        <taxon>Paniceae</taxon>
        <taxon>Melinidinae</taxon>
        <taxon>Urochloa</taxon>
    </lineage>
</organism>
<evidence type="ECO:0000313" key="4">
    <source>
        <dbReference type="Proteomes" id="UP001497457"/>
    </source>
</evidence>
<feature type="compositionally biased region" description="Low complexity" evidence="1">
    <location>
        <begin position="89"/>
        <end position="120"/>
    </location>
</feature>
<gene>
    <name evidence="3" type="ORF">URODEC1_LOCUS94792</name>
</gene>
<evidence type="ECO:0000259" key="2">
    <source>
        <dbReference type="Pfam" id="PF12776"/>
    </source>
</evidence>
<evidence type="ECO:0000256" key="1">
    <source>
        <dbReference type="SAM" id="MobiDB-lite"/>
    </source>
</evidence>
<feature type="compositionally biased region" description="Acidic residues" evidence="1">
    <location>
        <begin position="141"/>
        <end position="152"/>
    </location>
</feature>